<dbReference type="AlphaFoldDB" id="A0A1Z4JMK6"/>
<keyword evidence="1" id="KW-0732">Signal</keyword>
<organism evidence="2 3">
    <name type="scientific">Leptolyngbya boryana NIES-2135</name>
    <dbReference type="NCBI Taxonomy" id="1973484"/>
    <lineage>
        <taxon>Bacteria</taxon>
        <taxon>Bacillati</taxon>
        <taxon>Cyanobacteriota</taxon>
        <taxon>Cyanophyceae</taxon>
        <taxon>Leptolyngbyales</taxon>
        <taxon>Leptolyngbyaceae</taxon>
        <taxon>Leptolyngbya group</taxon>
        <taxon>Leptolyngbya</taxon>
    </lineage>
</organism>
<evidence type="ECO:0000313" key="3">
    <source>
        <dbReference type="Proteomes" id="UP000217895"/>
    </source>
</evidence>
<keyword evidence="3" id="KW-1185">Reference proteome</keyword>
<proteinExistence type="predicted"/>
<name>A0A1Z4JMK6_LEPBY</name>
<feature type="chain" id="PRO_5011115918" evidence="1">
    <location>
        <begin position="22"/>
        <end position="170"/>
    </location>
</feature>
<gene>
    <name evidence="2" type="ORF">NIES2135_48130</name>
</gene>
<dbReference type="EMBL" id="AP018203">
    <property type="protein sequence ID" value="BAY57940.1"/>
    <property type="molecule type" value="Genomic_DNA"/>
</dbReference>
<feature type="signal peptide" evidence="1">
    <location>
        <begin position="1"/>
        <end position="21"/>
    </location>
</feature>
<accession>A0A1Z4JMK6</accession>
<evidence type="ECO:0000313" key="2">
    <source>
        <dbReference type="EMBL" id="BAY57940.1"/>
    </source>
</evidence>
<evidence type="ECO:0000256" key="1">
    <source>
        <dbReference type="SAM" id="SignalP"/>
    </source>
</evidence>
<reference evidence="2 3" key="1">
    <citation type="submission" date="2017-06" db="EMBL/GenBank/DDBJ databases">
        <title>Genome sequencing of cyanobaciteial culture collection at National Institute for Environmental Studies (NIES).</title>
        <authorList>
            <person name="Hirose Y."/>
            <person name="Shimura Y."/>
            <person name="Fujisawa T."/>
            <person name="Nakamura Y."/>
            <person name="Kawachi M."/>
        </authorList>
    </citation>
    <scope>NUCLEOTIDE SEQUENCE [LARGE SCALE GENOMIC DNA]</scope>
    <source>
        <strain evidence="2 3">NIES-2135</strain>
    </source>
</reference>
<protein>
    <submittedName>
        <fullName evidence="2">Uncharacterized protein</fullName>
    </submittedName>
</protein>
<dbReference type="Proteomes" id="UP000217895">
    <property type="component" value="Chromosome"/>
</dbReference>
<sequence length="170" mass="19124">MSILKFITLSSILTVSLPAIAQPKQVLDSGCRQGTCWESSLLSRTLVHQNQLGGAANQLYRIEVETQFTGKDSKTERTSRWVYCSTSQPFVAFTSAPNDELIYLHYLNPGGDVFGYNSGSNRIYWAVCHDIWNAKVFSPQEGLARKAQQLGYSRSLQSDQREIPKQLFQP</sequence>